<proteinExistence type="predicted"/>
<feature type="transmembrane region" description="Helical" evidence="1">
    <location>
        <begin position="81"/>
        <end position="102"/>
    </location>
</feature>
<feature type="transmembrane region" description="Helical" evidence="1">
    <location>
        <begin position="232"/>
        <end position="251"/>
    </location>
</feature>
<reference evidence="2 3" key="1">
    <citation type="submission" date="2021-03" db="EMBL/GenBank/DDBJ databases">
        <title>Sequencing the genomes of 1000 actinobacteria strains.</title>
        <authorList>
            <person name="Klenk H.-P."/>
        </authorList>
    </citation>
    <scope>NUCLEOTIDE SEQUENCE [LARGE SCALE GENOMIC DNA]</scope>
    <source>
        <strain evidence="2 3">DSM 44506</strain>
    </source>
</reference>
<keyword evidence="1" id="KW-0472">Membrane</keyword>
<protein>
    <submittedName>
        <fullName evidence="2">ABC-type transport system involved in multi-copper enzyme maturation permease subunit</fullName>
    </submittedName>
</protein>
<evidence type="ECO:0000256" key="1">
    <source>
        <dbReference type="SAM" id="Phobius"/>
    </source>
</evidence>
<sequence length="256" mass="25576">MSTTTMVVLLGRQFRALRASWATWALVGAAVFFAVLSPVTARYLPEILGGIIGGDQMIPIDVSALPDPTPADAWAQWASNLTQLIIVIVAVVAASAVSADVARGTAAPILARGVSRTGLWASAFTAVAVTVCIVAVASTALVIAVTSLLFDGISASGIAAPVTGTALWLLFALSVIAVTMAASGAGASSLGAAAAGIAYFAMMAVAGMWPPLMEWSPAGVLAAKDASAEPGAIGVTIAVIAAAIALGIASFNRKEL</sequence>
<accession>A0ABS4U8Y8</accession>
<keyword evidence="1" id="KW-1133">Transmembrane helix</keyword>
<dbReference type="Proteomes" id="UP001519305">
    <property type="component" value="Unassembled WGS sequence"/>
</dbReference>
<name>A0ABS4U8Y8_9CORY</name>
<gene>
    <name evidence="2" type="ORF">JOF33_001467</name>
</gene>
<dbReference type="EMBL" id="JAGINY010000001">
    <property type="protein sequence ID" value="MBP2332768.1"/>
    <property type="molecule type" value="Genomic_DNA"/>
</dbReference>
<dbReference type="RefSeq" id="WP_070520268.1">
    <property type="nucleotide sequence ID" value="NZ_CP047357.1"/>
</dbReference>
<organism evidence="2 3">
    <name type="scientific">Corynebacterium freneyi</name>
    <dbReference type="NCBI Taxonomy" id="134034"/>
    <lineage>
        <taxon>Bacteria</taxon>
        <taxon>Bacillati</taxon>
        <taxon>Actinomycetota</taxon>
        <taxon>Actinomycetes</taxon>
        <taxon>Mycobacteriales</taxon>
        <taxon>Corynebacteriaceae</taxon>
        <taxon>Corynebacterium</taxon>
    </lineage>
</organism>
<feature type="transmembrane region" description="Helical" evidence="1">
    <location>
        <begin position="21"/>
        <end position="41"/>
    </location>
</feature>
<keyword evidence="3" id="KW-1185">Reference proteome</keyword>
<feature type="transmembrane region" description="Helical" evidence="1">
    <location>
        <begin position="190"/>
        <end position="212"/>
    </location>
</feature>
<evidence type="ECO:0000313" key="3">
    <source>
        <dbReference type="Proteomes" id="UP001519305"/>
    </source>
</evidence>
<keyword evidence="1" id="KW-0812">Transmembrane</keyword>
<feature type="transmembrane region" description="Helical" evidence="1">
    <location>
        <begin position="156"/>
        <end position="178"/>
    </location>
</feature>
<comment type="caution">
    <text evidence="2">The sequence shown here is derived from an EMBL/GenBank/DDBJ whole genome shotgun (WGS) entry which is preliminary data.</text>
</comment>
<feature type="transmembrane region" description="Helical" evidence="1">
    <location>
        <begin position="123"/>
        <end position="150"/>
    </location>
</feature>
<evidence type="ECO:0000313" key="2">
    <source>
        <dbReference type="EMBL" id="MBP2332768.1"/>
    </source>
</evidence>